<keyword evidence="5 12" id="KW-0812">Transmembrane</keyword>
<evidence type="ECO:0000256" key="10">
    <source>
        <dbReference type="ARBA" id="ARBA00023201"/>
    </source>
</evidence>
<keyword evidence="11 12" id="KW-0407">Ion channel</keyword>
<evidence type="ECO:0000256" key="5">
    <source>
        <dbReference type="ARBA" id="ARBA00022692"/>
    </source>
</evidence>
<comment type="similarity">
    <text evidence="2 12">Belongs to the amiloride-sensitive sodium channel (TC 1.A.6) family.</text>
</comment>
<proteinExistence type="inferred from homology"/>
<evidence type="ECO:0000256" key="11">
    <source>
        <dbReference type="ARBA" id="ARBA00023303"/>
    </source>
</evidence>
<evidence type="ECO:0000256" key="4">
    <source>
        <dbReference type="ARBA" id="ARBA00022461"/>
    </source>
</evidence>
<dbReference type="Pfam" id="PF00858">
    <property type="entry name" value="ASC"/>
    <property type="match status" value="1"/>
</dbReference>
<comment type="caution">
    <text evidence="14">The sequence shown here is derived from an EMBL/GenBank/DDBJ whole genome shotgun (WGS) entry which is preliminary data.</text>
</comment>
<evidence type="ECO:0000313" key="14">
    <source>
        <dbReference type="EMBL" id="KAL1128984.1"/>
    </source>
</evidence>
<evidence type="ECO:0000256" key="12">
    <source>
        <dbReference type="RuleBase" id="RU000679"/>
    </source>
</evidence>
<evidence type="ECO:0000256" key="8">
    <source>
        <dbReference type="ARBA" id="ARBA00023065"/>
    </source>
</evidence>
<evidence type="ECO:0008006" key="16">
    <source>
        <dbReference type="Google" id="ProtNLM"/>
    </source>
</evidence>
<evidence type="ECO:0000256" key="3">
    <source>
        <dbReference type="ARBA" id="ARBA00022448"/>
    </source>
</evidence>
<keyword evidence="8 12" id="KW-0406">Ion transport</keyword>
<dbReference type="Proteomes" id="UP001558652">
    <property type="component" value="Unassembled WGS sequence"/>
</dbReference>
<keyword evidence="9 13" id="KW-0472">Membrane</keyword>
<name>A0ABD0Z0M9_9HEMI</name>
<reference evidence="14 15" key="1">
    <citation type="submission" date="2024-07" db="EMBL/GenBank/DDBJ databases">
        <title>Chromosome-level genome assembly of the water stick insect Ranatra chinensis (Heteroptera: Nepidae).</title>
        <authorList>
            <person name="Liu X."/>
        </authorList>
    </citation>
    <scope>NUCLEOTIDE SEQUENCE [LARGE SCALE GENOMIC DNA]</scope>
    <source>
        <strain evidence="14">Cailab_2021Rc</strain>
        <tissue evidence="14">Muscle</tissue>
    </source>
</reference>
<dbReference type="EMBL" id="JBFDAA010000009">
    <property type="protein sequence ID" value="KAL1128984.1"/>
    <property type="molecule type" value="Genomic_DNA"/>
</dbReference>
<protein>
    <recommendedName>
        <fullName evidence="16">Sodium channel protein Nach</fullName>
    </recommendedName>
</protein>
<dbReference type="InterPro" id="IPR001873">
    <property type="entry name" value="ENaC"/>
</dbReference>
<organism evidence="14 15">
    <name type="scientific">Ranatra chinensis</name>
    <dbReference type="NCBI Taxonomy" id="642074"/>
    <lineage>
        <taxon>Eukaryota</taxon>
        <taxon>Metazoa</taxon>
        <taxon>Ecdysozoa</taxon>
        <taxon>Arthropoda</taxon>
        <taxon>Hexapoda</taxon>
        <taxon>Insecta</taxon>
        <taxon>Pterygota</taxon>
        <taxon>Neoptera</taxon>
        <taxon>Paraneoptera</taxon>
        <taxon>Hemiptera</taxon>
        <taxon>Heteroptera</taxon>
        <taxon>Panheteroptera</taxon>
        <taxon>Nepomorpha</taxon>
        <taxon>Nepidae</taxon>
        <taxon>Ranatrinae</taxon>
        <taxon>Ranatra</taxon>
    </lineage>
</organism>
<evidence type="ECO:0000256" key="13">
    <source>
        <dbReference type="SAM" id="Phobius"/>
    </source>
</evidence>
<accession>A0ABD0Z0M9</accession>
<keyword evidence="15" id="KW-1185">Reference proteome</keyword>
<sequence>MINMEYHATVFNPAYKNIAFHETLTEMGICHTYSGVVPNYITLKENPVTKNLIIPKCNYLNSLCYARIEDLPTIIKYYVHSPYEIPDSSDKYFVVMLNMEKDTAFRFQETVASPYLRRLQPKQRRCRFVDEPTFGPVYSYNLCRMQCRKKLAHQLCGCAPYFYMAEPSIPVCGVKGLKCLSEYSDYLIRLQKKDGNKVNCNCMFQCEATIYYIDRNTERRWTYPVPCNIRFRWAIEHYSKTRHKRDIIFGFEDLLVSLGGTAAFFLGCSVITFVEIAYFFTIRLCFYLIKN</sequence>
<keyword evidence="6 13" id="KW-1133">Transmembrane helix</keyword>
<evidence type="ECO:0000256" key="7">
    <source>
        <dbReference type="ARBA" id="ARBA00023053"/>
    </source>
</evidence>
<evidence type="ECO:0000256" key="6">
    <source>
        <dbReference type="ARBA" id="ARBA00022989"/>
    </source>
</evidence>
<evidence type="ECO:0000256" key="1">
    <source>
        <dbReference type="ARBA" id="ARBA00004141"/>
    </source>
</evidence>
<evidence type="ECO:0000256" key="9">
    <source>
        <dbReference type="ARBA" id="ARBA00023136"/>
    </source>
</evidence>
<evidence type="ECO:0000313" key="15">
    <source>
        <dbReference type="Proteomes" id="UP001558652"/>
    </source>
</evidence>
<dbReference type="GO" id="GO:0005272">
    <property type="term" value="F:sodium channel activity"/>
    <property type="evidence" value="ECO:0007669"/>
    <property type="project" value="UniProtKB-KW"/>
</dbReference>
<keyword evidence="4 12" id="KW-0894">Sodium channel</keyword>
<dbReference type="PANTHER" id="PTHR11690">
    <property type="entry name" value="AMILORIDE-SENSITIVE SODIUM CHANNEL-RELATED"/>
    <property type="match status" value="1"/>
</dbReference>
<feature type="transmembrane region" description="Helical" evidence="13">
    <location>
        <begin position="264"/>
        <end position="289"/>
    </location>
</feature>
<keyword evidence="10 12" id="KW-0739">Sodium transport</keyword>
<comment type="subcellular location">
    <subcellularLocation>
        <location evidence="1">Membrane</location>
        <topology evidence="1">Multi-pass membrane protein</topology>
    </subcellularLocation>
</comment>
<dbReference type="AlphaFoldDB" id="A0ABD0Z0M9"/>
<keyword evidence="3 12" id="KW-0813">Transport</keyword>
<dbReference type="Gene3D" id="1.10.287.770">
    <property type="entry name" value="YojJ-like"/>
    <property type="match status" value="1"/>
</dbReference>
<gene>
    <name evidence="14" type="ORF">AAG570_013516</name>
</gene>
<keyword evidence="7" id="KW-0915">Sodium</keyword>
<dbReference type="PANTHER" id="PTHR11690:SF240">
    <property type="entry name" value="PICKPOCKET 25-RELATED"/>
    <property type="match status" value="1"/>
</dbReference>
<evidence type="ECO:0000256" key="2">
    <source>
        <dbReference type="ARBA" id="ARBA00007193"/>
    </source>
</evidence>
<dbReference type="GO" id="GO:0016020">
    <property type="term" value="C:membrane"/>
    <property type="evidence" value="ECO:0007669"/>
    <property type="project" value="UniProtKB-SubCell"/>
</dbReference>
<dbReference type="Gene3D" id="1.10.287.820">
    <property type="entry name" value="Acid-sensing ion channel domain"/>
    <property type="match status" value="1"/>
</dbReference>